<keyword evidence="3" id="KW-1185">Reference proteome</keyword>
<organism evidence="2 3">
    <name type="scientific">Aspergillus sclerotialis</name>
    <dbReference type="NCBI Taxonomy" id="2070753"/>
    <lineage>
        <taxon>Eukaryota</taxon>
        <taxon>Fungi</taxon>
        <taxon>Dikarya</taxon>
        <taxon>Ascomycota</taxon>
        <taxon>Pezizomycotina</taxon>
        <taxon>Eurotiomycetes</taxon>
        <taxon>Eurotiomycetidae</taxon>
        <taxon>Eurotiales</taxon>
        <taxon>Aspergillaceae</taxon>
        <taxon>Aspergillus</taxon>
        <taxon>Aspergillus subgen. Polypaecilum</taxon>
    </lineage>
</organism>
<dbReference type="InterPro" id="IPR001279">
    <property type="entry name" value="Metallo-B-lactamas"/>
</dbReference>
<dbReference type="STRING" id="2070753.A0A3A2ZCV9"/>
<dbReference type="PANTHER" id="PTHR15032:SF4">
    <property type="entry name" value="N-ACYL-PHOSPHATIDYLETHANOLAMINE-HYDROLYZING PHOSPHOLIPASE D"/>
    <property type="match status" value="1"/>
</dbReference>
<evidence type="ECO:0000313" key="3">
    <source>
        <dbReference type="Proteomes" id="UP000266188"/>
    </source>
</evidence>
<dbReference type="OrthoDB" id="332863at2759"/>
<accession>A0A3A2ZCV9</accession>
<dbReference type="EMBL" id="MVGC01000278">
    <property type="protein sequence ID" value="RJE20776.1"/>
    <property type="molecule type" value="Genomic_DNA"/>
</dbReference>
<reference evidence="3" key="1">
    <citation type="submission" date="2017-02" db="EMBL/GenBank/DDBJ databases">
        <authorList>
            <person name="Tafer H."/>
            <person name="Lopandic K."/>
        </authorList>
    </citation>
    <scope>NUCLEOTIDE SEQUENCE [LARGE SCALE GENOMIC DNA]</scope>
    <source>
        <strain evidence="3">CBS 366.77</strain>
    </source>
</reference>
<dbReference type="GO" id="GO:0070291">
    <property type="term" value="P:N-acylethanolamine metabolic process"/>
    <property type="evidence" value="ECO:0007669"/>
    <property type="project" value="TreeGrafter"/>
</dbReference>
<dbReference type="AlphaFoldDB" id="A0A3A2ZCV9"/>
<dbReference type="Pfam" id="PF12706">
    <property type="entry name" value="Lactamase_B_2"/>
    <property type="match status" value="1"/>
</dbReference>
<evidence type="ECO:0000313" key="2">
    <source>
        <dbReference type="EMBL" id="RJE20776.1"/>
    </source>
</evidence>
<gene>
    <name evidence="2" type="ORF">PHISCL_06895</name>
</gene>
<protein>
    <recommendedName>
        <fullName evidence="1">Metallo-beta-lactamase domain-containing protein</fullName>
    </recommendedName>
</protein>
<dbReference type="GO" id="GO:0005737">
    <property type="term" value="C:cytoplasm"/>
    <property type="evidence" value="ECO:0007669"/>
    <property type="project" value="TreeGrafter"/>
</dbReference>
<evidence type="ECO:0000259" key="1">
    <source>
        <dbReference type="Pfam" id="PF12706"/>
    </source>
</evidence>
<comment type="caution">
    <text evidence="2">The sequence shown here is derived from an EMBL/GenBank/DDBJ whole genome shotgun (WGS) entry which is preliminary data.</text>
</comment>
<sequence length="455" mass="50463">MSLPFFGSIPSFGLQARCVLVAFAVHSRGKKGPSASVVSPGLTGPGHHVFASLYGANGKQHPSKRSLLNPSDSFKQFQIKAAGGVLFRHLTGTAYIPVVSPPTVVVHLAGVVARPPTVAIPSAAAVFPTPVVLLMAKLLKRVFLLGHETPNSATWFGGSCFFVEFQNGLRVLFNPVFEESPMKIRLQRYLRVEDIPYIDVVMTCHNHHDHPSCPIVQKLAEKHPDCHFFVPLGNKSWFRSCGIRNVTEMDWMEQCDVSLPCSPSKGPIEVHELGSIYKLGNISARITCLPCRGDSCGCDCDNCERCEVLRASWFIEAGGKNVYFVGDTSYQSTFSPSHEGECLGGCPDWCHRPKDNRFDFKNVGKLYGPFDLGLIPIDAYKPLIFEILSIDPYDAVEIFKDTQCKRALAMHWGTWLLEEDDAFEPPVKFREALKANNLPETGVFDICRIGERKEF</sequence>
<dbReference type="Proteomes" id="UP000266188">
    <property type="component" value="Unassembled WGS sequence"/>
</dbReference>
<proteinExistence type="predicted"/>
<dbReference type="SUPFAM" id="SSF56281">
    <property type="entry name" value="Metallo-hydrolase/oxidoreductase"/>
    <property type="match status" value="1"/>
</dbReference>
<dbReference type="InterPro" id="IPR036866">
    <property type="entry name" value="RibonucZ/Hydroxyglut_hydro"/>
</dbReference>
<dbReference type="PANTHER" id="PTHR15032">
    <property type="entry name" value="N-ACYL-PHOSPHATIDYLETHANOLAMINE-HYDROLYZING PHOSPHOLIPASE D"/>
    <property type="match status" value="1"/>
</dbReference>
<feature type="domain" description="Metallo-beta-lactamase" evidence="1">
    <location>
        <begin position="170"/>
        <end position="412"/>
    </location>
</feature>
<name>A0A3A2ZCV9_9EURO</name>
<dbReference type="GO" id="GO:0070290">
    <property type="term" value="F:N-acylphosphatidylethanolamine-specific phospholipase D activity"/>
    <property type="evidence" value="ECO:0007669"/>
    <property type="project" value="TreeGrafter"/>
</dbReference>
<dbReference type="Gene3D" id="3.60.15.10">
    <property type="entry name" value="Ribonuclease Z/Hydroxyacylglutathione hydrolase-like"/>
    <property type="match status" value="1"/>
</dbReference>
<dbReference type="GO" id="GO:0070292">
    <property type="term" value="P:N-acylphosphatidylethanolamine metabolic process"/>
    <property type="evidence" value="ECO:0007669"/>
    <property type="project" value="TreeGrafter"/>
</dbReference>